<dbReference type="EMBL" id="KN747523">
    <property type="protein sequence ID" value="KIH51141.1"/>
    <property type="molecule type" value="Genomic_DNA"/>
</dbReference>
<sequence>MEYYTWCAWFMANRANQCMSERHPGDRCRYLNDTSAASNTGQAIYEVGAGCSSDQECSTYEGSKCLINKKFCVAGYPTSKAVVPPTVGPVQPSEPSTQSTESPTKPTKPQQTTPASGTSKTCPNAQPEWNGDPARAELLRLHNEYRAKIAKGEVTMGNGAKARECPQMKKFAMNAWFGEISKTGAYMEQKTGSQNMLLPKLNIRHFARMVWDTNAEMGCGIATCSGSYSVVCQYGKGVGRYGNTIYMMGPTCNQCGGPAKCTDGVFCP</sequence>
<gene>
    <name evidence="3" type="ORF">ANCDUO_18775</name>
</gene>
<organism evidence="3 4">
    <name type="scientific">Ancylostoma duodenale</name>
    <dbReference type="NCBI Taxonomy" id="51022"/>
    <lineage>
        <taxon>Eukaryota</taxon>
        <taxon>Metazoa</taxon>
        <taxon>Ecdysozoa</taxon>
        <taxon>Nematoda</taxon>
        <taxon>Chromadorea</taxon>
        <taxon>Rhabditida</taxon>
        <taxon>Rhabditina</taxon>
        <taxon>Rhabditomorpha</taxon>
        <taxon>Strongyloidea</taxon>
        <taxon>Ancylostomatidae</taxon>
        <taxon>Ancylostomatinae</taxon>
        <taxon>Ancylostoma</taxon>
    </lineage>
</organism>
<accession>A0A0C2G254</accession>
<dbReference type="SMART" id="SM00198">
    <property type="entry name" value="SCP"/>
    <property type="match status" value="1"/>
</dbReference>
<keyword evidence="4" id="KW-1185">Reference proteome</keyword>
<feature type="domain" description="SCP" evidence="2">
    <location>
        <begin position="133"/>
        <end position="246"/>
    </location>
</feature>
<dbReference type="InterPro" id="IPR014044">
    <property type="entry name" value="CAP_dom"/>
</dbReference>
<feature type="compositionally biased region" description="Polar residues" evidence="1">
    <location>
        <begin position="115"/>
        <end position="124"/>
    </location>
</feature>
<protein>
    <submittedName>
        <fullName evidence="3">SCP-like protein</fullName>
    </submittedName>
</protein>
<evidence type="ECO:0000313" key="4">
    <source>
        <dbReference type="Proteomes" id="UP000054047"/>
    </source>
</evidence>
<reference evidence="3 4" key="1">
    <citation type="submission" date="2013-12" db="EMBL/GenBank/DDBJ databases">
        <title>Draft genome of the parsitic nematode Ancylostoma duodenale.</title>
        <authorList>
            <person name="Mitreva M."/>
        </authorList>
    </citation>
    <scope>NUCLEOTIDE SEQUENCE [LARGE SCALE GENOMIC DNA]</scope>
    <source>
        <strain evidence="3 4">Zhejiang</strain>
    </source>
</reference>
<dbReference type="SUPFAM" id="SSF55797">
    <property type="entry name" value="PR-1-like"/>
    <property type="match status" value="1"/>
</dbReference>
<evidence type="ECO:0000256" key="1">
    <source>
        <dbReference type="SAM" id="MobiDB-lite"/>
    </source>
</evidence>
<dbReference type="Gene3D" id="3.40.33.10">
    <property type="entry name" value="CAP"/>
    <property type="match status" value="2"/>
</dbReference>
<dbReference type="OrthoDB" id="5874910at2759"/>
<dbReference type="AlphaFoldDB" id="A0A0C2G254"/>
<proteinExistence type="predicted"/>
<dbReference type="Pfam" id="PF00188">
    <property type="entry name" value="CAP"/>
    <property type="match status" value="1"/>
</dbReference>
<feature type="region of interest" description="Disordered" evidence="1">
    <location>
        <begin position="83"/>
        <end position="129"/>
    </location>
</feature>
<dbReference type="CDD" id="cd05380">
    <property type="entry name" value="CAP_euk"/>
    <property type="match status" value="1"/>
</dbReference>
<evidence type="ECO:0000313" key="3">
    <source>
        <dbReference type="EMBL" id="KIH51141.1"/>
    </source>
</evidence>
<dbReference type="Proteomes" id="UP000054047">
    <property type="component" value="Unassembled WGS sequence"/>
</dbReference>
<evidence type="ECO:0000259" key="2">
    <source>
        <dbReference type="SMART" id="SM00198"/>
    </source>
</evidence>
<name>A0A0C2G254_9BILA</name>
<dbReference type="InterPro" id="IPR035940">
    <property type="entry name" value="CAP_sf"/>
</dbReference>
<feature type="compositionally biased region" description="Low complexity" evidence="1">
    <location>
        <begin position="91"/>
        <end position="114"/>
    </location>
</feature>